<dbReference type="Pfam" id="PF13180">
    <property type="entry name" value="PDZ_2"/>
    <property type="match status" value="1"/>
</dbReference>
<dbReference type="Pfam" id="PF12146">
    <property type="entry name" value="Hydrolase_4"/>
    <property type="match status" value="1"/>
</dbReference>
<comment type="caution">
    <text evidence="3">The sequence shown here is derived from an EMBL/GenBank/DDBJ whole genome shotgun (WGS) entry which is preliminary data.</text>
</comment>
<evidence type="ECO:0000259" key="2">
    <source>
        <dbReference type="SMART" id="SM00228"/>
    </source>
</evidence>
<accession>A0ABY2WKL8</accession>
<dbReference type="InterPro" id="IPR053145">
    <property type="entry name" value="AB_hydrolase_Est10"/>
</dbReference>
<dbReference type="Gene3D" id="2.30.42.10">
    <property type="match status" value="1"/>
</dbReference>
<gene>
    <name evidence="3" type="ORF">FGG15_13950</name>
</gene>
<keyword evidence="4" id="KW-1185">Reference proteome</keyword>
<dbReference type="InterPro" id="IPR022742">
    <property type="entry name" value="Hydrolase_4"/>
</dbReference>
<dbReference type="InterPro" id="IPR029058">
    <property type="entry name" value="AB_hydrolase_fold"/>
</dbReference>
<reference evidence="3 4" key="1">
    <citation type="submission" date="2019-05" db="EMBL/GenBank/DDBJ databases">
        <title>Flagellimonas sp. AsT0115, sp. nov., isolated from a marine red algae, Asparagopsis taxiformis.</title>
        <authorList>
            <person name="Kim J."/>
            <person name="Jeong S.E."/>
            <person name="Jeon C.O."/>
        </authorList>
    </citation>
    <scope>NUCLEOTIDE SEQUENCE [LARGE SCALE GENOMIC DNA]</scope>
    <source>
        <strain evidence="3 4">AsT0115</strain>
    </source>
</reference>
<dbReference type="Proteomes" id="UP000751614">
    <property type="component" value="Unassembled WGS sequence"/>
</dbReference>
<dbReference type="SUPFAM" id="SSF53474">
    <property type="entry name" value="alpha/beta-Hydrolases"/>
    <property type="match status" value="1"/>
</dbReference>
<keyword evidence="3" id="KW-0378">Hydrolase</keyword>
<dbReference type="PANTHER" id="PTHR43265">
    <property type="entry name" value="ESTERASE ESTD"/>
    <property type="match status" value="1"/>
</dbReference>
<feature type="chain" id="PRO_5046760614" evidence="1">
    <location>
        <begin position="22"/>
        <end position="443"/>
    </location>
</feature>
<dbReference type="GO" id="GO:0016787">
    <property type="term" value="F:hydrolase activity"/>
    <property type="evidence" value="ECO:0007669"/>
    <property type="project" value="UniProtKB-KW"/>
</dbReference>
<feature type="domain" description="PDZ" evidence="2">
    <location>
        <begin position="9"/>
        <end position="101"/>
    </location>
</feature>
<dbReference type="RefSeq" id="WP_138837260.1">
    <property type="nucleotide sequence ID" value="NZ_VCNI01000002.1"/>
</dbReference>
<keyword evidence="1" id="KW-0732">Signal</keyword>
<proteinExistence type="predicted"/>
<dbReference type="EMBL" id="VCNI01000002">
    <property type="protein sequence ID" value="TMU55278.1"/>
    <property type="molecule type" value="Genomic_DNA"/>
</dbReference>
<evidence type="ECO:0000313" key="3">
    <source>
        <dbReference type="EMBL" id="TMU55278.1"/>
    </source>
</evidence>
<evidence type="ECO:0000256" key="1">
    <source>
        <dbReference type="SAM" id="SignalP"/>
    </source>
</evidence>
<sequence>MKYCSLFIALLLLSISSSIQAQQLGRRSSWEAKIQAPQAGQPGAKILEIEDNSPLAKAGFSVNDIIIEVNGIASNSDEKWTEISYDLRANTPTQIKAVRNQKLIEKEVTFNPLEQEIHKNLDTYYEEVTSNHGITQRIIITKPKKSGKQPAVVLIGGLSCSSIETYPGRKGNWVQTIKDLVEKSGMVVMRIEKPGVGDSEGDCSESDFETDLAGYRAAIENFKTKPYVDSSKIVVYGSSMGSALAPLLANEFDLAGVISDGTFFRTWFEHMLAIERRILQFKGNSESEIVEKMNKYYFPLYYGMLIQKKTYQEVVDEQPALANYNYHSAAHMYGRPVSYYQQLQDFNLAGQWEKVKVPVRILRGTNDWIMSSFDNQMIINVLKRNGHKDHILHEYPGLDHWNTIHENPKNSFEGKHGKWDEGTINLIVNWAREIVGLAPTVSP</sequence>
<dbReference type="SMART" id="SM00228">
    <property type="entry name" value="PDZ"/>
    <property type="match status" value="1"/>
</dbReference>
<evidence type="ECO:0000313" key="4">
    <source>
        <dbReference type="Proteomes" id="UP000751614"/>
    </source>
</evidence>
<dbReference type="Gene3D" id="3.40.50.1820">
    <property type="entry name" value="alpha/beta hydrolase"/>
    <property type="match status" value="1"/>
</dbReference>
<dbReference type="InterPro" id="IPR036034">
    <property type="entry name" value="PDZ_sf"/>
</dbReference>
<dbReference type="PANTHER" id="PTHR43265:SF1">
    <property type="entry name" value="ESTERASE ESTD"/>
    <property type="match status" value="1"/>
</dbReference>
<dbReference type="InterPro" id="IPR001478">
    <property type="entry name" value="PDZ"/>
</dbReference>
<name>A0ABY2WKL8_9FLAO</name>
<dbReference type="SUPFAM" id="SSF50156">
    <property type="entry name" value="PDZ domain-like"/>
    <property type="match status" value="1"/>
</dbReference>
<protein>
    <submittedName>
        <fullName evidence="3">Alpha/beta fold hydrolase</fullName>
    </submittedName>
</protein>
<feature type="signal peptide" evidence="1">
    <location>
        <begin position="1"/>
        <end position="21"/>
    </location>
</feature>
<organism evidence="3 4">
    <name type="scientific">Flagellimonas algicola</name>
    <dbReference type="NCBI Taxonomy" id="2583815"/>
    <lineage>
        <taxon>Bacteria</taxon>
        <taxon>Pseudomonadati</taxon>
        <taxon>Bacteroidota</taxon>
        <taxon>Flavobacteriia</taxon>
        <taxon>Flavobacteriales</taxon>
        <taxon>Flavobacteriaceae</taxon>
        <taxon>Flagellimonas</taxon>
    </lineage>
</organism>